<sequence length="379" mass="42624">MPPRKRYKEYLRDVSVHVPIRTKYHYKRSAQQSQASESSHTLPSDVPADDQSHVDLSDVRDQQHRNDSSPVPPGGSEQVDVLHQECVLDDGDGSDVSACGETSSSDESDSDSDFPDEYLYPGCKITRGESLLLLMAHSLRHHSSREATESLLKVVQAHFPDGTQFPSSKYLFFKQFAQEKGQPDMFFYCKKAKCLLGKSEASETDIHCPGCDGEHSVKELEKDGSYFLVFNIEEQVRRILEDADTHIVLTQRERSMDMSDIKHSKGYSELGLGQDDISVSWNTDGVPLYESSKCSIWPIQLQIIELPLKQRVKRIVLAGLWFGGEKPEMGVFLKPFVDEMNKLSSNGSCGQPQMAQESTPVCFQDHVSWTPLRDVGSWA</sequence>
<dbReference type="OrthoDB" id="7549404at2759"/>
<reference evidence="2 3" key="1">
    <citation type="journal article" date="2020" name="Cell">
        <title>Large-Scale Comparative Analyses of Tick Genomes Elucidate Their Genetic Diversity and Vector Capacities.</title>
        <authorList>
            <consortium name="Tick Genome and Microbiome Consortium (TIGMIC)"/>
            <person name="Jia N."/>
            <person name="Wang J."/>
            <person name="Shi W."/>
            <person name="Du L."/>
            <person name="Sun Y."/>
            <person name="Zhan W."/>
            <person name="Jiang J.F."/>
            <person name="Wang Q."/>
            <person name="Zhang B."/>
            <person name="Ji P."/>
            <person name="Bell-Sakyi L."/>
            <person name="Cui X.M."/>
            <person name="Yuan T.T."/>
            <person name="Jiang B.G."/>
            <person name="Yang W.F."/>
            <person name="Lam T.T."/>
            <person name="Chang Q.C."/>
            <person name="Ding S.J."/>
            <person name="Wang X.J."/>
            <person name="Zhu J.G."/>
            <person name="Ruan X.D."/>
            <person name="Zhao L."/>
            <person name="Wei J.T."/>
            <person name="Ye R.Z."/>
            <person name="Que T.C."/>
            <person name="Du C.H."/>
            <person name="Zhou Y.H."/>
            <person name="Cheng J.X."/>
            <person name="Dai P.F."/>
            <person name="Guo W.B."/>
            <person name="Han X.H."/>
            <person name="Huang E.J."/>
            <person name="Li L.F."/>
            <person name="Wei W."/>
            <person name="Gao Y.C."/>
            <person name="Liu J.Z."/>
            <person name="Shao H.Z."/>
            <person name="Wang X."/>
            <person name="Wang C.C."/>
            <person name="Yang T.C."/>
            <person name="Huo Q.B."/>
            <person name="Li W."/>
            <person name="Chen H.Y."/>
            <person name="Chen S.E."/>
            <person name="Zhou L.G."/>
            <person name="Ni X.B."/>
            <person name="Tian J.H."/>
            <person name="Sheng Y."/>
            <person name="Liu T."/>
            <person name="Pan Y.S."/>
            <person name="Xia L.Y."/>
            <person name="Li J."/>
            <person name="Zhao F."/>
            <person name="Cao W.C."/>
        </authorList>
    </citation>
    <scope>NUCLEOTIDE SEQUENCE [LARGE SCALE GENOMIC DNA]</scope>
    <source>
        <strain evidence="2">HaeL-2018</strain>
    </source>
</reference>
<comment type="caution">
    <text evidence="2">The sequence shown here is derived from an EMBL/GenBank/DDBJ whole genome shotgun (WGS) entry which is preliminary data.</text>
</comment>
<feature type="region of interest" description="Disordered" evidence="1">
    <location>
        <begin position="92"/>
        <end position="115"/>
    </location>
</feature>
<proteinExistence type="predicted"/>
<protein>
    <submittedName>
        <fullName evidence="2">Uncharacterized protein</fullName>
    </submittedName>
</protein>
<dbReference type="VEuPathDB" id="VectorBase:HLOH_050215"/>
<evidence type="ECO:0000313" key="3">
    <source>
        <dbReference type="Proteomes" id="UP000821853"/>
    </source>
</evidence>
<organism evidence="2 3">
    <name type="scientific">Haemaphysalis longicornis</name>
    <name type="common">Bush tick</name>
    <dbReference type="NCBI Taxonomy" id="44386"/>
    <lineage>
        <taxon>Eukaryota</taxon>
        <taxon>Metazoa</taxon>
        <taxon>Ecdysozoa</taxon>
        <taxon>Arthropoda</taxon>
        <taxon>Chelicerata</taxon>
        <taxon>Arachnida</taxon>
        <taxon>Acari</taxon>
        <taxon>Parasitiformes</taxon>
        <taxon>Ixodida</taxon>
        <taxon>Ixodoidea</taxon>
        <taxon>Ixodidae</taxon>
        <taxon>Haemaphysalinae</taxon>
        <taxon>Haemaphysalis</taxon>
    </lineage>
</organism>
<feature type="compositionally biased region" description="Low complexity" evidence="1">
    <location>
        <begin position="29"/>
        <end position="39"/>
    </location>
</feature>
<evidence type="ECO:0000313" key="2">
    <source>
        <dbReference type="EMBL" id="KAH9378329.1"/>
    </source>
</evidence>
<dbReference type="OMA" id="ENTHRKF"/>
<dbReference type="EMBL" id="JABSTR010000008">
    <property type="protein sequence ID" value="KAH9378329.1"/>
    <property type="molecule type" value="Genomic_DNA"/>
</dbReference>
<evidence type="ECO:0000256" key="1">
    <source>
        <dbReference type="SAM" id="MobiDB-lite"/>
    </source>
</evidence>
<dbReference type="Proteomes" id="UP000821853">
    <property type="component" value="Unassembled WGS sequence"/>
</dbReference>
<feature type="compositionally biased region" description="Basic and acidic residues" evidence="1">
    <location>
        <begin position="50"/>
        <end position="67"/>
    </location>
</feature>
<accession>A0A9J6GU03</accession>
<feature type="region of interest" description="Disordered" evidence="1">
    <location>
        <begin position="25"/>
        <end position="77"/>
    </location>
</feature>
<name>A0A9J6GU03_HAELO</name>
<feature type="compositionally biased region" description="Acidic residues" evidence="1">
    <location>
        <begin position="104"/>
        <end position="115"/>
    </location>
</feature>
<dbReference type="AlphaFoldDB" id="A0A9J6GU03"/>
<gene>
    <name evidence="2" type="ORF">HPB48_009918</name>
</gene>
<keyword evidence="3" id="KW-1185">Reference proteome</keyword>